<dbReference type="SMART" id="SM00979">
    <property type="entry name" value="TIFY"/>
    <property type="match status" value="1"/>
</dbReference>
<evidence type="ECO:0000256" key="2">
    <source>
        <dbReference type="RuleBase" id="RU369065"/>
    </source>
</evidence>
<proteinExistence type="inferred from homology"/>
<protein>
    <recommendedName>
        <fullName evidence="2">Protein TIFY</fullName>
    </recommendedName>
    <alternativeName>
        <fullName evidence="2">Jasmonate ZIM domain-containing protein</fullName>
    </alternativeName>
</protein>
<sequence length="186" mass="20181">MSGGFLDGRDFSGGASPPEKLKFSQTCSLLSQYLKGKESINLFSQHTPALTTLQDAINTNSSEKQASIDLGSAQMTIFYGGQVLVVDNLPAANAKEVMQLASKYSHVNTTADNHCGNSNPSASTTCIQAKENQMQAQPLDSDLPIARRASLHRFLEKRKDRATARAPYQINNPSGESSKQKFDLNL</sequence>
<reference evidence="5" key="2">
    <citation type="submission" date="2023-05" db="EMBL/GenBank/DDBJ databases">
        <authorList>
            <person name="Schelkunov M.I."/>
        </authorList>
    </citation>
    <scope>NUCLEOTIDE SEQUENCE</scope>
    <source>
        <strain evidence="5">Hsosn_3</strain>
        <tissue evidence="5">Leaf</tissue>
    </source>
</reference>
<evidence type="ECO:0000313" key="6">
    <source>
        <dbReference type="Proteomes" id="UP001237642"/>
    </source>
</evidence>
<organism evidence="5 6">
    <name type="scientific">Heracleum sosnowskyi</name>
    <dbReference type="NCBI Taxonomy" id="360622"/>
    <lineage>
        <taxon>Eukaryota</taxon>
        <taxon>Viridiplantae</taxon>
        <taxon>Streptophyta</taxon>
        <taxon>Embryophyta</taxon>
        <taxon>Tracheophyta</taxon>
        <taxon>Spermatophyta</taxon>
        <taxon>Magnoliopsida</taxon>
        <taxon>eudicotyledons</taxon>
        <taxon>Gunneridae</taxon>
        <taxon>Pentapetalae</taxon>
        <taxon>asterids</taxon>
        <taxon>campanulids</taxon>
        <taxon>Apiales</taxon>
        <taxon>Apiaceae</taxon>
        <taxon>Apioideae</taxon>
        <taxon>apioid superclade</taxon>
        <taxon>Tordylieae</taxon>
        <taxon>Tordyliinae</taxon>
        <taxon>Heracleum</taxon>
    </lineage>
</organism>
<comment type="caution">
    <text evidence="5">The sequence shown here is derived from an EMBL/GenBank/DDBJ whole genome shotgun (WGS) entry which is preliminary data.</text>
</comment>
<comment type="domain">
    <text evidence="2">The jas domain is required for interaction with COI1.</text>
</comment>
<feature type="region of interest" description="Disordered" evidence="3">
    <location>
        <begin position="158"/>
        <end position="186"/>
    </location>
</feature>
<dbReference type="GO" id="GO:0005634">
    <property type="term" value="C:nucleus"/>
    <property type="evidence" value="ECO:0007669"/>
    <property type="project" value="UniProtKB-SubCell"/>
</dbReference>
<dbReference type="InterPro" id="IPR018467">
    <property type="entry name" value="CCT_CS"/>
</dbReference>
<dbReference type="PROSITE" id="PS51320">
    <property type="entry name" value="TIFY"/>
    <property type="match status" value="1"/>
</dbReference>
<dbReference type="Pfam" id="PF09425">
    <property type="entry name" value="Jas_motif"/>
    <property type="match status" value="1"/>
</dbReference>
<evidence type="ECO:0000259" key="4">
    <source>
        <dbReference type="PROSITE" id="PS51320"/>
    </source>
</evidence>
<keyword evidence="2" id="KW-0539">Nucleus</keyword>
<dbReference type="InterPro" id="IPR040390">
    <property type="entry name" value="TIFY/JAZ"/>
</dbReference>
<evidence type="ECO:0000256" key="3">
    <source>
        <dbReference type="SAM" id="MobiDB-lite"/>
    </source>
</evidence>
<keyword evidence="2" id="KW-1184">Jasmonic acid signaling pathway</keyword>
<comment type="similarity">
    <text evidence="1 2">Belongs to the TIFY/JAZ family.</text>
</comment>
<accession>A0AAD8HYL1</accession>
<dbReference type="Pfam" id="PF06200">
    <property type="entry name" value="tify"/>
    <property type="match status" value="1"/>
</dbReference>
<gene>
    <name evidence="5" type="ORF">POM88_032087</name>
</gene>
<dbReference type="PANTHER" id="PTHR33077">
    <property type="entry name" value="PROTEIN TIFY 4A-RELATED-RELATED"/>
    <property type="match status" value="1"/>
</dbReference>
<reference evidence="5" key="1">
    <citation type="submission" date="2023-02" db="EMBL/GenBank/DDBJ databases">
        <title>Genome of toxic invasive species Heracleum sosnowskyi carries increased number of genes despite the absence of recent whole-genome duplications.</title>
        <authorList>
            <person name="Schelkunov M."/>
            <person name="Shtratnikova V."/>
            <person name="Makarenko M."/>
            <person name="Klepikova A."/>
            <person name="Omelchenko D."/>
            <person name="Novikova G."/>
            <person name="Obukhova E."/>
            <person name="Bogdanov V."/>
            <person name="Penin A."/>
            <person name="Logacheva M."/>
        </authorList>
    </citation>
    <scope>NUCLEOTIDE SEQUENCE</scope>
    <source>
        <strain evidence="5">Hsosn_3</strain>
        <tissue evidence="5">Leaf</tissue>
    </source>
</reference>
<comment type="subcellular location">
    <subcellularLocation>
        <location evidence="2">Nucleus</location>
    </subcellularLocation>
</comment>
<evidence type="ECO:0000256" key="1">
    <source>
        <dbReference type="ARBA" id="ARBA00008614"/>
    </source>
</evidence>
<dbReference type="EMBL" id="JAUIZM010000007">
    <property type="protein sequence ID" value="KAK1375894.1"/>
    <property type="molecule type" value="Genomic_DNA"/>
</dbReference>
<keyword evidence="6" id="KW-1185">Reference proteome</keyword>
<dbReference type="GO" id="GO:0031347">
    <property type="term" value="P:regulation of defense response"/>
    <property type="evidence" value="ECO:0007669"/>
    <property type="project" value="UniProtKB-UniRule"/>
</dbReference>
<dbReference type="Proteomes" id="UP001237642">
    <property type="component" value="Unassembled WGS sequence"/>
</dbReference>
<dbReference type="PANTHER" id="PTHR33077:SF140">
    <property type="entry name" value="PROTEIN TIFY 10B"/>
    <property type="match status" value="1"/>
</dbReference>
<comment type="function">
    <text evidence="2">Repressor of jasmonate responses.</text>
</comment>
<dbReference type="GO" id="GO:0009611">
    <property type="term" value="P:response to wounding"/>
    <property type="evidence" value="ECO:0007669"/>
    <property type="project" value="UniProtKB-UniRule"/>
</dbReference>
<name>A0AAD8HYL1_9APIA</name>
<dbReference type="GO" id="GO:2000022">
    <property type="term" value="P:regulation of jasmonic acid mediated signaling pathway"/>
    <property type="evidence" value="ECO:0007669"/>
    <property type="project" value="UniProtKB-UniRule"/>
</dbReference>
<dbReference type="InterPro" id="IPR010399">
    <property type="entry name" value="Tify_dom"/>
</dbReference>
<evidence type="ECO:0000313" key="5">
    <source>
        <dbReference type="EMBL" id="KAK1375894.1"/>
    </source>
</evidence>
<dbReference type="AlphaFoldDB" id="A0AAD8HYL1"/>
<feature type="domain" description="Tify" evidence="4">
    <location>
        <begin position="68"/>
        <end position="103"/>
    </location>
</feature>